<dbReference type="AlphaFoldDB" id="A0A5D3EFV6"/>
<dbReference type="PANTHER" id="PTHR45663">
    <property type="entry name" value="GEO12009P1"/>
    <property type="match status" value="1"/>
</dbReference>
<dbReference type="PANTHER" id="PTHR45663:SF11">
    <property type="entry name" value="GEO12009P1"/>
    <property type="match status" value="1"/>
</dbReference>
<evidence type="ECO:0000313" key="6">
    <source>
        <dbReference type="EMBL" id="TYK33955.1"/>
    </source>
</evidence>
<dbReference type="Pfam" id="PF00085">
    <property type="entry name" value="Thioredoxin"/>
    <property type="match status" value="1"/>
</dbReference>
<accession>A0A5D3EFV6</accession>
<sequence>MKTIDLTEKSFIEKVGDYSTYPDNWQFKGDKPCIVAFHAPWCVYCKNLDPILEQLADEYNGKIDIYKVDIDQEPKLEKAFNIRTVPNLLLCNMDGKTMMKLGTLNKTQLKELIEQTFFTR</sequence>
<evidence type="ECO:0000256" key="1">
    <source>
        <dbReference type="ARBA" id="ARBA00022448"/>
    </source>
</evidence>
<proteinExistence type="predicted"/>
<comment type="caution">
    <text evidence="6">The sequence shown here is derived from an EMBL/GenBank/DDBJ whole genome shotgun (WGS) entry which is preliminary data.</text>
</comment>
<dbReference type="GO" id="GO:0045454">
    <property type="term" value="P:cell redox homeostasis"/>
    <property type="evidence" value="ECO:0007669"/>
    <property type="project" value="TreeGrafter"/>
</dbReference>
<gene>
    <name evidence="6" type="ORF">FNJ60_06470</name>
</gene>
<dbReference type="InterPro" id="IPR017937">
    <property type="entry name" value="Thioredoxin_CS"/>
</dbReference>
<dbReference type="EMBL" id="VKLW01000011">
    <property type="protein sequence ID" value="TYK33955.1"/>
    <property type="molecule type" value="Genomic_DNA"/>
</dbReference>
<dbReference type="Gene3D" id="3.40.30.10">
    <property type="entry name" value="Glutaredoxin"/>
    <property type="match status" value="1"/>
</dbReference>
<dbReference type="InterPro" id="IPR036249">
    <property type="entry name" value="Thioredoxin-like_sf"/>
</dbReference>
<keyword evidence="7" id="KW-1185">Reference proteome</keyword>
<reference evidence="6 7" key="1">
    <citation type="submission" date="2019-07" db="EMBL/GenBank/DDBJ databases">
        <title>Draft Genome Sequences of Bacteroides pyogenes Strains Isolated from the Uterus Holstein Dairy Cows with Metritis.</title>
        <authorList>
            <person name="Cunha F."/>
            <person name="Galvao K.N."/>
            <person name="Jeon S.J."/>
            <person name="Jeong K.C."/>
        </authorList>
    </citation>
    <scope>NUCLEOTIDE SEQUENCE [LARGE SCALE GENOMIC DNA]</scope>
    <source>
        <strain evidence="6 7">KG-31</strain>
    </source>
</reference>
<protein>
    <submittedName>
        <fullName evidence="6">Redoxin domain-containing protein</fullName>
    </submittedName>
</protein>
<evidence type="ECO:0000256" key="2">
    <source>
        <dbReference type="ARBA" id="ARBA00022982"/>
    </source>
</evidence>
<keyword evidence="2" id="KW-0249">Electron transport</keyword>
<dbReference type="GO" id="GO:0005829">
    <property type="term" value="C:cytosol"/>
    <property type="evidence" value="ECO:0007669"/>
    <property type="project" value="TreeGrafter"/>
</dbReference>
<dbReference type="Proteomes" id="UP000324383">
    <property type="component" value="Unassembled WGS sequence"/>
</dbReference>
<evidence type="ECO:0000313" key="7">
    <source>
        <dbReference type="Proteomes" id="UP000324383"/>
    </source>
</evidence>
<keyword evidence="4" id="KW-0676">Redox-active center</keyword>
<evidence type="ECO:0000256" key="3">
    <source>
        <dbReference type="ARBA" id="ARBA00023157"/>
    </source>
</evidence>
<evidence type="ECO:0000259" key="5">
    <source>
        <dbReference type="PROSITE" id="PS51352"/>
    </source>
</evidence>
<dbReference type="CDD" id="cd02947">
    <property type="entry name" value="TRX_family"/>
    <property type="match status" value="1"/>
</dbReference>
<dbReference type="GO" id="GO:0015035">
    <property type="term" value="F:protein-disulfide reductase activity"/>
    <property type="evidence" value="ECO:0007669"/>
    <property type="project" value="TreeGrafter"/>
</dbReference>
<keyword evidence="1" id="KW-0813">Transport</keyword>
<keyword evidence="3" id="KW-1015">Disulfide bond</keyword>
<dbReference type="PROSITE" id="PS51352">
    <property type="entry name" value="THIOREDOXIN_2"/>
    <property type="match status" value="1"/>
</dbReference>
<name>A0A5D3EFV6_9BACE</name>
<dbReference type="InterPro" id="IPR013766">
    <property type="entry name" value="Thioredoxin_domain"/>
</dbReference>
<organism evidence="6 7">
    <name type="scientific">Bacteroides pyogenes</name>
    <dbReference type="NCBI Taxonomy" id="310300"/>
    <lineage>
        <taxon>Bacteria</taxon>
        <taxon>Pseudomonadati</taxon>
        <taxon>Bacteroidota</taxon>
        <taxon>Bacteroidia</taxon>
        <taxon>Bacteroidales</taxon>
        <taxon>Bacteroidaceae</taxon>
        <taxon>Bacteroides</taxon>
    </lineage>
</organism>
<dbReference type="RefSeq" id="WP_148726687.1">
    <property type="nucleotide sequence ID" value="NZ_CP197398.1"/>
</dbReference>
<feature type="domain" description="Thioredoxin" evidence="5">
    <location>
        <begin position="1"/>
        <end position="118"/>
    </location>
</feature>
<dbReference type="PROSITE" id="PS00194">
    <property type="entry name" value="THIOREDOXIN_1"/>
    <property type="match status" value="1"/>
</dbReference>
<dbReference type="SUPFAM" id="SSF52833">
    <property type="entry name" value="Thioredoxin-like"/>
    <property type="match status" value="1"/>
</dbReference>
<evidence type="ECO:0000256" key="4">
    <source>
        <dbReference type="ARBA" id="ARBA00023284"/>
    </source>
</evidence>